<evidence type="ECO:0000256" key="2">
    <source>
        <dbReference type="RuleBase" id="RU003876"/>
    </source>
</evidence>
<organism evidence="4 5">
    <name type="scientific">Theileria orientalis</name>
    <dbReference type="NCBI Taxonomy" id="68886"/>
    <lineage>
        <taxon>Eukaryota</taxon>
        <taxon>Sar</taxon>
        <taxon>Alveolata</taxon>
        <taxon>Apicomplexa</taxon>
        <taxon>Aconoidasida</taxon>
        <taxon>Piroplasmida</taxon>
        <taxon>Theileriidae</taxon>
        <taxon>Theileria</taxon>
    </lineage>
</organism>
<dbReference type="Pfam" id="PF00956">
    <property type="entry name" value="NAP"/>
    <property type="match status" value="1"/>
</dbReference>
<dbReference type="AlphaFoldDB" id="A0A976QR49"/>
<dbReference type="Gene3D" id="3.30.1120.90">
    <property type="entry name" value="Nucleosome assembly protein"/>
    <property type="match status" value="1"/>
</dbReference>
<dbReference type="Gene3D" id="1.20.5.1500">
    <property type="match status" value="1"/>
</dbReference>
<name>A0A976QR49_THEOR</name>
<dbReference type="InterPro" id="IPR037231">
    <property type="entry name" value="NAP-like_sf"/>
</dbReference>
<dbReference type="SUPFAM" id="SSF143113">
    <property type="entry name" value="NAP-like"/>
    <property type="match status" value="1"/>
</dbReference>
<proteinExistence type="inferred from homology"/>
<dbReference type="PANTHER" id="PTHR11875">
    <property type="entry name" value="TESTIS-SPECIFIC Y-ENCODED PROTEIN"/>
    <property type="match status" value="1"/>
</dbReference>
<evidence type="ECO:0000256" key="1">
    <source>
        <dbReference type="ARBA" id="ARBA00009947"/>
    </source>
</evidence>
<reference evidence="4" key="1">
    <citation type="submission" date="2022-07" db="EMBL/GenBank/DDBJ databases">
        <title>Evaluation of T. orientalis genome assembly methods using nanopore sequencing and analysis of variation between genomes.</title>
        <authorList>
            <person name="Yam J."/>
            <person name="Micallef M.L."/>
            <person name="Liu M."/>
            <person name="Djordjevic S.P."/>
            <person name="Bogema D.R."/>
            <person name="Jenkins C."/>
        </authorList>
    </citation>
    <scope>NUCLEOTIDE SEQUENCE</scope>
    <source>
        <strain evidence="4">Fish Creek</strain>
    </source>
</reference>
<sequence>MTEDSQLSDAIKNMSLADSITSKLTDAQVAVLNELQTIQKSKDELEVEFNKELNKLRLKYDLLYQPIYESRYKILTRPFGLEYGTPSLPRFWLTAMKHNKTLRNIIEVHDEPVLAYLSDMTSEYLEPNKQESFKITMKFDKNPYFTNTTLVKQYNMKSVDGELESLLQGTVATEINWLPDKNVTKQTVTKVQRHKRTKETRTRVDFEDKPSFFRFFTGQEVPSVEQLSQMTKLEISELELYVEEDYDIGVVIRDKLIPDAIYWFLGAVDDDDIDDDEPESYENSEDLTTESE</sequence>
<dbReference type="EMBL" id="CP056066">
    <property type="protein sequence ID" value="UKJ88863.2"/>
    <property type="molecule type" value="Genomic_DNA"/>
</dbReference>
<evidence type="ECO:0000313" key="4">
    <source>
        <dbReference type="EMBL" id="UKJ88863.2"/>
    </source>
</evidence>
<dbReference type="OrthoDB" id="27325at2759"/>
<accession>A0A976QR49</accession>
<gene>
    <name evidence="4" type="ORF">MACJ_002109</name>
</gene>
<dbReference type="InterPro" id="IPR002164">
    <property type="entry name" value="NAP_family"/>
</dbReference>
<dbReference type="GO" id="GO:0006334">
    <property type="term" value="P:nucleosome assembly"/>
    <property type="evidence" value="ECO:0007669"/>
    <property type="project" value="InterPro"/>
</dbReference>
<evidence type="ECO:0000256" key="3">
    <source>
        <dbReference type="SAM" id="MobiDB-lite"/>
    </source>
</evidence>
<protein>
    <submittedName>
        <fullName evidence="4">Nucleosome assembly protein</fullName>
    </submittedName>
</protein>
<evidence type="ECO:0000313" key="5">
    <source>
        <dbReference type="Proteomes" id="UP000244803"/>
    </source>
</evidence>
<dbReference type="GO" id="GO:0005634">
    <property type="term" value="C:nucleus"/>
    <property type="evidence" value="ECO:0007669"/>
    <property type="project" value="InterPro"/>
</dbReference>
<comment type="similarity">
    <text evidence="1 2">Belongs to the nucleosome assembly protein (NAP) family.</text>
</comment>
<feature type="region of interest" description="Disordered" evidence="3">
    <location>
        <begin position="270"/>
        <end position="292"/>
    </location>
</feature>
<dbReference type="Proteomes" id="UP000244803">
    <property type="component" value="Chromosome 3"/>
</dbReference>